<dbReference type="Proteomes" id="UP000271098">
    <property type="component" value="Unassembled WGS sequence"/>
</dbReference>
<organism evidence="4">
    <name type="scientific">Gongylonema pulchrum</name>
    <dbReference type="NCBI Taxonomy" id="637853"/>
    <lineage>
        <taxon>Eukaryota</taxon>
        <taxon>Metazoa</taxon>
        <taxon>Ecdysozoa</taxon>
        <taxon>Nematoda</taxon>
        <taxon>Chromadorea</taxon>
        <taxon>Rhabditida</taxon>
        <taxon>Spirurina</taxon>
        <taxon>Spiruromorpha</taxon>
        <taxon>Spiruroidea</taxon>
        <taxon>Gongylonematidae</taxon>
        <taxon>Gongylonema</taxon>
    </lineage>
</organism>
<gene>
    <name evidence="2" type="ORF">GPUH_LOCUS24209</name>
</gene>
<name>A0A183ETB9_9BILA</name>
<evidence type="ECO:0000313" key="3">
    <source>
        <dbReference type="Proteomes" id="UP000271098"/>
    </source>
</evidence>
<evidence type="ECO:0000313" key="2">
    <source>
        <dbReference type="EMBL" id="VDN42543.1"/>
    </source>
</evidence>
<sequence>MRCMERLGRWDELNDLGKKAFSELSPTTNAARKQSMAIIAARGSWAVGDWESMSNYVKEINENNQNGSFLRAVLSIRNEKYQDAMAYIEKVFQ</sequence>
<evidence type="ECO:0000259" key="1">
    <source>
        <dbReference type="Pfam" id="PF02259"/>
    </source>
</evidence>
<dbReference type="WBParaSite" id="GPUH_0002424001-mRNA-1">
    <property type="protein sequence ID" value="GPUH_0002424001-mRNA-1"/>
    <property type="gene ID" value="GPUH_0002424001"/>
</dbReference>
<proteinExistence type="predicted"/>
<dbReference type="Pfam" id="PF02259">
    <property type="entry name" value="FAT"/>
    <property type="match status" value="1"/>
</dbReference>
<keyword evidence="3" id="KW-1185">Reference proteome</keyword>
<protein>
    <submittedName>
        <fullName evidence="4">FAT domain-containing protein</fullName>
    </submittedName>
</protein>
<dbReference type="InterPro" id="IPR003151">
    <property type="entry name" value="PIK-rel_kinase_FAT"/>
</dbReference>
<reference evidence="2 3" key="2">
    <citation type="submission" date="2018-11" db="EMBL/GenBank/DDBJ databases">
        <authorList>
            <consortium name="Pathogen Informatics"/>
        </authorList>
    </citation>
    <scope>NUCLEOTIDE SEQUENCE [LARGE SCALE GENOMIC DNA]</scope>
</reference>
<dbReference type="AlphaFoldDB" id="A0A183ETB9"/>
<accession>A0A183ETB9</accession>
<dbReference type="EMBL" id="UYRT01100431">
    <property type="protein sequence ID" value="VDN42543.1"/>
    <property type="molecule type" value="Genomic_DNA"/>
</dbReference>
<reference evidence="4" key="1">
    <citation type="submission" date="2016-06" db="UniProtKB">
        <authorList>
            <consortium name="WormBaseParasite"/>
        </authorList>
    </citation>
    <scope>IDENTIFICATION</scope>
</reference>
<dbReference type="OrthoDB" id="5856310at2759"/>
<evidence type="ECO:0000313" key="4">
    <source>
        <dbReference type="WBParaSite" id="GPUH_0002424001-mRNA-1"/>
    </source>
</evidence>
<feature type="domain" description="PIK-related kinase FAT" evidence="1">
    <location>
        <begin position="39"/>
        <end position="91"/>
    </location>
</feature>